<dbReference type="RefSeq" id="WP_191258061.1">
    <property type="nucleotide sequence ID" value="NZ_BNAY01000008.1"/>
</dbReference>
<dbReference type="Pfam" id="PF13529">
    <property type="entry name" value="Peptidase_C39_2"/>
    <property type="match status" value="1"/>
</dbReference>
<evidence type="ECO:0000259" key="1">
    <source>
        <dbReference type="Pfam" id="PF13529"/>
    </source>
</evidence>
<dbReference type="Proteomes" id="UP000635387">
    <property type="component" value="Unassembled WGS sequence"/>
</dbReference>
<evidence type="ECO:0000313" key="2">
    <source>
        <dbReference type="EMBL" id="GHH30133.1"/>
    </source>
</evidence>
<keyword evidence="3" id="KW-1185">Reference proteome</keyword>
<dbReference type="EMBL" id="BNAY01000008">
    <property type="protein sequence ID" value="GHH30133.1"/>
    <property type="molecule type" value="Genomic_DNA"/>
</dbReference>
<gene>
    <name evidence="2" type="ORF">GCM10017790_63420</name>
</gene>
<reference evidence="3" key="1">
    <citation type="journal article" date="2019" name="Int. J. Syst. Evol. Microbiol.">
        <title>The Global Catalogue of Microorganisms (GCM) 10K type strain sequencing project: providing services to taxonomists for standard genome sequencing and annotation.</title>
        <authorList>
            <consortium name="The Broad Institute Genomics Platform"/>
            <consortium name="The Broad Institute Genome Sequencing Center for Infectious Disease"/>
            <person name="Wu L."/>
            <person name="Ma J."/>
        </authorList>
    </citation>
    <scope>NUCLEOTIDE SEQUENCE [LARGE SCALE GENOMIC DNA]</scope>
    <source>
        <strain evidence="3">CGMCC 4.7683</strain>
    </source>
</reference>
<feature type="domain" description="Peptidase C39-like" evidence="1">
    <location>
        <begin position="3"/>
        <end position="168"/>
    </location>
</feature>
<dbReference type="Gene3D" id="3.90.70.10">
    <property type="entry name" value="Cysteine proteinases"/>
    <property type="match status" value="1"/>
</dbReference>
<sequence>MPIPYFSQWESPELATAIVTGAMSAADDPRWADSGAVSAREYEFWSWRACGMACLRMMLAHRGQEVPPSVELAKECERFGGYVRHENGVHGLIYAPFLDWAADRFGLDGEVRVDFGLSELRDLVARGHQVMASVHKSIREPKSEPPRKGGHLVLVTAVTESGLVMNNPSGTGPHGQQDAYVDDEDFARFYAARGMVFGRAGQDRT</sequence>
<comment type="caution">
    <text evidence="2">The sequence shown here is derived from an EMBL/GenBank/DDBJ whole genome shotgun (WGS) entry which is preliminary data.</text>
</comment>
<organism evidence="2 3">
    <name type="scientific">Amycolatopsis oliviviridis</name>
    <dbReference type="NCBI Taxonomy" id="1471590"/>
    <lineage>
        <taxon>Bacteria</taxon>
        <taxon>Bacillati</taxon>
        <taxon>Actinomycetota</taxon>
        <taxon>Actinomycetes</taxon>
        <taxon>Pseudonocardiales</taxon>
        <taxon>Pseudonocardiaceae</taxon>
        <taxon>Amycolatopsis</taxon>
    </lineage>
</organism>
<dbReference type="InterPro" id="IPR039564">
    <property type="entry name" value="Peptidase_C39-like"/>
</dbReference>
<accession>A0ABQ3LZR2</accession>
<evidence type="ECO:0000313" key="3">
    <source>
        <dbReference type="Proteomes" id="UP000635387"/>
    </source>
</evidence>
<name>A0ABQ3LZR2_9PSEU</name>
<proteinExistence type="predicted"/>
<protein>
    <recommendedName>
        <fullName evidence="1">Peptidase C39-like domain-containing protein</fullName>
    </recommendedName>
</protein>